<keyword evidence="8" id="KW-1185">Reference proteome</keyword>
<evidence type="ECO:0000313" key="7">
    <source>
        <dbReference type="EMBL" id="SNB79139.1"/>
    </source>
</evidence>
<evidence type="ECO:0000256" key="2">
    <source>
        <dbReference type="ARBA" id="ARBA00022475"/>
    </source>
</evidence>
<dbReference type="Proteomes" id="UP000197065">
    <property type="component" value="Unassembled WGS sequence"/>
</dbReference>
<name>A0A212S232_9PROT</name>
<dbReference type="InterPro" id="IPR001173">
    <property type="entry name" value="Glyco_trans_2-like"/>
</dbReference>
<dbReference type="PANTHER" id="PTHR43646:SF2">
    <property type="entry name" value="GLYCOSYLTRANSFERASE 2-LIKE DOMAIN-CONTAINING PROTEIN"/>
    <property type="match status" value="1"/>
</dbReference>
<dbReference type="CDD" id="cd00761">
    <property type="entry name" value="Glyco_tranf_GTA_type"/>
    <property type="match status" value="1"/>
</dbReference>
<gene>
    <name evidence="7" type="ORF">SAMN07250955_12033</name>
</gene>
<keyword evidence="3" id="KW-0328">Glycosyltransferase</keyword>
<keyword evidence="4 7" id="KW-0808">Transferase</keyword>
<dbReference type="InterPro" id="IPR029044">
    <property type="entry name" value="Nucleotide-diphossugar_trans"/>
</dbReference>
<evidence type="ECO:0000313" key="8">
    <source>
        <dbReference type="Proteomes" id="UP000197065"/>
    </source>
</evidence>
<dbReference type="GO" id="GO:0016757">
    <property type="term" value="F:glycosyltransferase activity"/>
    <property type="evidence" value="ECO:0007669"/>
    <property type="project" value="UniProtKB-KW"/>
</dbReference>
<protein>
    <submittedName>
        <fullName evidence="7">Glycosyl transferase family 2</fullName>
    </submittedName>
</protein>
<dbReference type="PANTHER" id="PTHR43646">
    <property type="entry name" value="GLYCOSYLTRANSFERASE"/>
    <property type="match status" value="1"/>
</dbReference>
<sequence>MRLCRPSTLVVAIPVRDEVERIGSCLAALAAQQDAPPFTVVLLLNNCRDGTAELVKAMRPALPFVLDLIEVDLPAAISHVGTARALAMERAAELAGANGILFATDADGEVAPDWIRRNLLAFERGVEAVAGRSVVTSIEHPDFPPELVADNEVEERYADLLDAIGDFLDHEPYDPLPRHTQHSGASIAVTVAAYRRAGGVPRIPSGEDRAFFDALRRVDAKLRHDESVYVTVSGRVVGRAPGGMADTIRRRLVRQDEMLDRKFERVDARVARYAARARLRKCWQREGAEFYKLCRRLGISAENARLIRAAPYMGTAWAWLETHSPRLAWKAMRRDELPFQIQRAERALAILHAERARATAGGGRTILRLAPMSGGLAASRDPGWSVTEPGLV</sequence>
<evidence type="ECO:0000256" key="1">
    <source>
        <dbReference type="ARBA" id="ARBA00004236"/>
    </source>
</evidence>
<dbReference type="GO" id="GO:0005886">
    <property type="term" value="C:plasma membrane"/>
    <property type="evidence" value="ECO:0007669"/>
    <property type="project" value="UniProtKB-SubCell"/>
</dbReference>
<comment type="subcellular location">
    <subcellularLocation>
        <location evidence="1">Cell membrane</location>
    </subcellularLocation>
</comment>
<keyword evidence="5" id="KW-0472">Membrane</keyword>
<feature type="domain" description="Glycosyltransferase 2-like" evidence="6">
    <location>
        <begin position="11"/>
        <end position="140"/>
    </location>
</feature>
<keyword evidence="2" id="KW-1003">Cell membrane</keyword>
<dbReference type="AlphaFoldDB" id="A0A212S232"/>
<dbReference type="Pfam" id="PF00535">
    <property type="entry name" value="Glycos_transf_2"/>
    <property type="match status" value="1"/>
</dbReference>
<organism evidence="7 8">
    <name type="scientific">Arboricoccus pini</name>
    <dbReference type="NCBI Taxonomy" id="1963835"/>
    <lineage>
        <taxon>Bacteria</taxon>
        <taxon>Pseudomonadati</taxon>
        <taxon>Pseudomonadota</taxon>
        <taxon>Alphaproteobacteria</taxon>
        <taxon>Geminicoccales</taxon>
        <taxon>Geminicoccaceae</taxon>
        <taxon>Arboricoccus</taxon>
    </lineage>
</organism>
<evidence type="ECO:0000256" key="3">
    <source>
        <dbReference type="ARBA" id="ARBA00022676"/>
    </source>
</evidence>
<dbReference type="Gene3D" id="3.90.550.10">
    <property type="entry name" value="Spore Coat Polysaccharide Biosynthesis Protein SpsA, Chain A"/>
    <property type="match status" value="1"/>
</dbReference>
<reference evidence="7 8" key="1">
    <citation type="submission" date="2017-06" db="EMBL/GenBank/DDBJ databases">
        <authorList>
            <person name="Kim H.J."/>
            <person name="Triplett B.A."/>
        </authorList>
    </citation>
    <scope>NUCLEOTIDE SEQUENCE [LARGE SCALE GENOMIC DNA]</scope>
    <source>
        <strain evidence="7 8">B29T1</strain>
    </source>
</reference>
<dbReference type="SUPFAM" id="SSF53448">
    <property type="entry name" value="Nucleotide-diphospho-sugar transferases"/>
    <property type="match status" value="1"/>
</dbReference>
<evidence type="ECO:0000256" key="4">
    <source>
        <dbReference type="ARBA" id="ARBA00022679"/>
    </source>
</evidence>
<accession>A0A212S232</accession>
<evidence type="ECO:0000259" key="6">
    <source>
        <dbReference type="Pfam" id="PF00535"/>
    </source>
</evidence>
<dbReference type="EMBL" id="FYEH01000020">
    <property type="protein sequence ID" value="SNB79139.1"/>
    <property type="molecule type" value="Genomic_DNA"/>
</dbReference>
<evidence type="ECO:0000256" key="5">
    <source>
        <dbReference type="ARBA" id="ARBA00023136"/>
    </source>
</evidence>
<proteinExistence type="predicted"/>